<evidence type="ECO:0000313" key="2">
    <source>
        <dbReference type="WBParaSite" id="ES5_v2.g20513.t1"/>
    </source>
</evidence>
<protein>
    <submittedName>
        <fullName evidence="2">Uncharacterized protein</fullName>
    </submittedName>
</protein>
<reference evidence="2" key="1">
    <citation type="submission" date="2022-11" db="UniProtKB">
        <authorList>
            <consortium name="WormBaseParasite"/>
        </authorList>
    </citation>
    <scope>IDENTIFICATION</scope>
</reference>
<accession>A0AC34FT56</accession>
<dbReference type="WBParaSite" id="ES5_v2.g20513.t1">
    <property type="protein sequence ID" value="ES5_v2.g20513.t1"/>
    <property type="gene ID" value="ES5_v2.g20513"/>
</dbReference>
<name>A0AC34FT56_9BILA</name>
<dbReference type="Proteomes" id="UP000887579">
    <property type="component" value="Unplaced"/>
</dbReference>
<proteinExistence type="predicted"/>
<organism evidence="1 2">
    <name type="scientific">Panagrolaimus sp. ES5</name>
    <dbReference type="NCBI Taxonomy" id="591445"/>
    <lineage>
        <taxon>Eukaryota</taxon>
        <taxon>Metazoa</taxon>
        <taxon>Ecdysozoa</taxon>
        <taxon>Nematoda</taxon>
        <taxon>Chromadorea</taxon>
        <taxon>Rhabditida</taxon>
        <taxon>Tylenchina</taxon>
        <taxon>Panagrolaimomorpha</taxon>
        <taxon>Panagrolaimoidea</taxon>
        <taxon>Panagrolaimidae</taxon>
        <taxon>Panagrolaimus</taxon>
    </lineage>
</organism>
<sequence length="228" mass="25659">MSHLRNMSSDDDSFLLSNNFNAAEYVNEFLSTVKGGDEVAKLQKLRGSLTAKDATSSEAIKDIVFERYRQFIDTSKEVSQLEREIYQLSTLLTDQKHIIELMMDKVENEKRSTTISASNSSTNSSQNLLQSLMQKMDGIASVLNNLKDHDRILLQSEMTLLDGSTMESLHPIMLVLLSDNSLAVVNVKRTPGSQTTGEQILQLLIFPDQIYIKAESARGEFFKLVCRE</sequence>
<evidence type="ECO:0000313" key="1">
    <source>
        <dbReference type="Proteomes" id="UP000887579"/>
    </source>
</evidence>